<keyword evidence="3" id="KW-1185">Reference proteome</keyword>
<protein>
    <submittedName>
        <fullName evidence="2">Uncharacterized protein</fullName>
    </submittedName>
</protein>
<evidence type="ECO:0000313" key="2">
    <source>
        <dbReference type="EMBL" id="GEP11696.1"/>
    </source>
</evidence>
<organism evidence="2 3">
    <name type="scientific">Methylobacterium gnaphalii</name>
    <dbReference type="NCBI Taxonomy" id="1010610"/>
    <lineage>
        <taxon>Bacteria</taxon>
        <taxon>Pseudomonadati</taxon>
        <taxon>Pseudomonadota</taxon>
        <taxon>Alphaproteobacteria</taxon>
        <taxon>Hyphomicrobiales</taxon>
        <taxon>Methylobacteriaceae</taxon>
        <taxon>Methylobacterium</taxon>
    </lineage>
</organism>
<dbReference type="EMBL" id="BJZV01000022">
    <property type="protein sequence ID" value="GEP11696.1"/>
    <property type="molecule type" value="Genomic_DNA"/>
</dbReference>
<evidence type="ECO:0000256" key="1">
    <source>
        <dbReference type="SAM" id="MobiDB-lite"/>
    </source>
</evidence>
<evidence type="ECO:0000313" key="3">
    <source>
        <dbReference type="Proteomes" id="UP000321750"/>
    </source>
</evidence>
<accession>A0A512JP10</accession>
<proteinExistence type="predicted"/>
<dbReference type="RefSeq" id="WP_238257890.1">
    <property type="nucleotide sequence ID" value="NZ_BJZV01000022.1"/>
</dbReference>
<feature type="region of interest" description="Disordered" evidence="1">
    <location>
        <begin position="101"/>
        <end position="131"/>
    </location>
</feature>
<dbReference type="AlphaFoldDB" id="A0A512JP10"/>
<dbReference type="Proteomes" id="UP000321750">
    <property type="component" value="Unassembled WGS sequence"/>
</dbReference>
<gene>
    <name evidence="2" type="ORF">MGN01_35410</name>
</gene>
<sequence length="131" mass="14452">MSRLYCSAESEDVGTTRRRPLPPSQKLELYEKQKGICPLCELFMVPGKKLIDEHLRWLGLGGTNDFDNRAIVHKACADLKTHGPRGDLARIADAKAQKRAALGFKAPKGRPMPGSRASGLKKRMDGTVVPR</sequence>
<dbReference type="Gene3D" id="1.10.30.50">
    <property type="match status" value="1"/>
</dbReference>
<reference evidence="2 3" key="1">
    <citation type="submission" date="2019-07" db="EMBL/GenBank/DDBJ databases">
        <title>Whole genome shotgun sequence of Methylobacterium gnaphalii NBRC 107716.</title>
        <authorList>
            <person name="Hosoyama A."/>
            <person name="Uohara A."/>
            <person name="Ohji S."/>
            <person name="Ichikawa N."/>
        </authorList>
    </citation>
    <scope>NUCLEOTIDE SEQUENCE [LARGE SCALE GENOMIC DNA]</scope>
    <source>
        <strain evidence="2 3">NBRC 107716</strain>
    </source>
</reference>
<comment type="caution">
    <text evidence="2">The sequence shown here is derived from an EMBL/GenBank/DDBJ whole genome shotgun (WGS) entry which is preliminary data.</text>
</comment>
<name>A0A512JP10_9HYPH</name>
<feature type="region of interest" description="Disordered" evidence="1">
    <location>
        <begin position="1"/>
        <end position="20"/>
    </location>
</feature>